<protein>
    <recommendedName>
        <fullName evidence="4 10">4-alpha-glucanotransferase</fullName>
        <ecNumber evidence="3 10">2.4.1.25</ecNumber>
    </recommendedName>
    <alternativeName>
        <fullName evidence="8 10">Amylomaltase</fullName>
    </alternativeName>
    <alternativeName>
        <fullName evidence="9 10">Disproportionating enzyme</fullName>
    </alternativeName>
</protein>
<accession>E6JZY8</accession>
<evidence type="ECO:0000256" key="11">
    <source>
        <dbReference type="SAM" id="MobiDB-lite"/>
    </source>
</evidence>
<evidence type="ECO:0000256" key="10">
    <source>
        <dbReference type="RuleBase" id="RU361207"/>
    </source>
</evidence>
<name>E6JZY8_PARDN</name>
<feature type="region of interest" description="Disordered" evidence="11">
    <location>
        <begin position="1"/>
        <end position="22"/>
    </location>
</feature>
<dbReference type="EMBL" id="AEON01000001">
    <property type="protein sequence ID" value="EFT83230.1"/>
    <property type="molecule type" value="Genomic_DNA"/>
</dbReference>
<dbReference type="RefSeq" id="WP_006290111.1">
    <property type="nucleotide sequence ID" value="NZ_AP012333.1"/>
</dbReference>
<sequence>MVKNKEKAQARPKTKAVLQESEERSNRPLIKLAHAYGVATAYTGQDGAFNEISDPVLVAVLKALGVQAESEKQMLKALKEHEKEEATRLIKPTVLHVFGTVDKVKLHHPADQTPEVTVALEDGDLYQNGEPLALEAGYAPGDEPVEVDGKSMDTSYAVLPEDVPLGYHKLRVTVGKRTTQAFLICVPEKIDLIDPLKEGDLWGWMAQFYSVRSENSWGVGDFADLRTLLVDAKKKSGADFLLVNPVHAAEPVPPLTPSPYLPISRRYINFTYIRPEAIAEYGSLSAQDKAKVDQLHQEARKLNENPNRLDRDAMWDLKKPALWTIFQAGLSSSRREAFEAYCKKEGEDLRAYAVWCLAYDKWGAPSDDPECWEKTYSKDSPEVAELCEKYPRLLEFYMWMEWIATDQLAQAQQAARQAGMKIGIMSDMAVGVHPQGAEVWWNPGRFARGATVGAPPDMFNQQGQNWSQPPLNPVNLEENGYATYRNMVAGMFAKAGAVRIDHILGLFRLWWIPEGRPASEGTYVHYDSSIMLGILALEASRVNGTVVGEDLGVVPDYVADSLKSHGLMGCVIEWYQQYDGEFVPPSKWRTMALASVTTHDLPPTAGYLNYEHVKIREKLGLLTVPVEDFMASARYEHKQMMDMLVQEGYLDQGLLADEPAHEQEIIEALHRALMDSPSKLKCACLVDAVGERRAQNQPGTNNEYPNWRVPLADHDGHVAYVEGIFDSPRARSLAQVMNRVK</sequence>
<dbReference type="KEGG" id="pdo:PSDT_1349"/>
<dbReference type="Pfam" id="PF21226">
    <property type="entry name" value="MalQ_N"/>
    <property type="match status" value="1"/>
</dbReference>
<dbReference type="eggNOG" id="COG1640">
    <property type="taxonomic scope" value="Bacteria"/>
</dbReference>
<dbReference type="PANTHER" id="PTHR32438">
    <property type="entry name" value="4-ALPHA-GLUCANOTRANSFERASE DPE1, CHLOROPLASTIC/AMYLOPLASTIC"/>
    <property type="match status" value="1"/>
</dbReference>
<evidence type="ECO:0000256" key="4">
    <source>
        <dbReference type="ARBA" id="ARBA00020295"/>
    </source>
</evidence>
<keyword evidence="14" id="KW-1185">Reference proteome</keyword>
<evidence type="ECO:0000256" key="1">
    <source>
        <dbReference type="ARBA" id="ARBA00000439"/>
    </source>
</evidence>
<dbReference type="AlphaFoldDB" id="E6JZY8"/>
<feature type="domain" description="MalQ N-terminal beta-sandwich" evidence="12">
    <location>
        <begin position="92"/>
        <end position="187"/>
    </location>
</feature>
<reference evidence="13 14" key="1">
    <citation type="submission" date="2010-12" db="EMBL/GenBank/DDBJ databases">
        <authorList>
            <person name="Muzny D."/>
            <person name="Qin X."/>
            <person name="Buhay C."/>
            <person name="Dugan-Rocha S."/>
            <person name="Ding Y."/>
            <person name="Chen G."/>
            <person name="Hawes A."/>
            <person name="Holder M."/>
            <person name="Jhangiani S."/>
            <person name="Johnson A."/>
            <person name="Khan Z."/>
            <person name="Li Z."/>
            <person name="Liu W."/>
            <person name="Liu X."/>
            <person name="Perez L."/>
            <person name="Shen H."/>
            <person name="Wang Q."/>
            <person name="Watt J."/>
            <person name="Xi L."/>
            <person name="Xin Y."/>
            <person name="Zhou J."/>
            <person name="Deng J."/>
            <person name="Jiang H."/>
            <person name="Liu Y."/>
            <person name="Qu J."/>
            <person name="Song X.-Z."/>
            <person name="Zhang L."/>
            <person name="Villasana D."/>
            <person name="Johnson A."/>
            <person name="Liu J."/>
            <person name="Liyanage D."/>
            <person name="Lorensuhewa L."/>
            <person name="Robinson T."/>
            <person name="Song A."/>
            <person name="Song B.-B."/>
            <person name="Dinh H."/>
            <person name="Thornton R."/>
            <person name="Coyle M."/>
            <person name="Francisco L."/>
            <person name="Jackson L."/>
            <person name="Javaid M."/>
            <person name="Korchina V."/>
            <person name="Kovar C."/>
            <person name="Mata R."/>
            <person name="Mathew T."/>
            <person name="Ngo R."/>
            <person name="Nguyen L."/>
            <person name="Nguyen N."/>
            <person name="Okwuonu G."/>
            <person name="Ongeri F."/>
            <person name="Pham C."/>
            <person name="Simmons D."/>
            <person name="Wilczek-Boney K."/>
            <person name="Hale W."/>
            <person name="Jakkamsetti A."/>
            <person name="Pham P."/>
            <person name="Ruth R."/>
            <person name="San Lucas F."/>
            <person name="Warren J."/>
            <person name="Zhang J."/>
            <person name="Zhao Z."/>
            <person name="Zhou C."/>
            <person name="Zhu D."/>
            <person name="Lee S."/>
            <person name="Bess C."/>
            <person name="Blankenburg K."/>
            <person name="Forbes L."/>
            <person name="Fu Q."/>
            <person name="Gubbala S."/>
            <person name="Hirani K."/>
            <person name="Jayaseelan J.C."/>
            <person name="Lara F."/>
            <person name="Munidasa M."/>
            <person name="Palculict T."/>
            <person name="Patil S."/>
            <person name="Pu L.-L."/>
            <person name="Saada N."/>
            <person name="Tang L."/>
            <person name="Weissenberger G."/>
            <person name="Zhu Y."/>
            <person name="Hemphill L."/>
            <person name="Shang Y."/>
            <person name="Youmans B."/>
            <person name="Ayvaz T."/>
            <person name="Ross M."/>
            <person name="Santibanez J."/>
            <person name="Aqrawi P."/>
            <person name="Gross S."/>
            <person name="Joshi V."/>
            <person name="Fowler G."/>
            <person name="Nazareth L."/>
            <person name="Reid J."/>
            <person name="Worley K."/>
            <person name="Petrosino J."/>
            <person name="Highlander S."/>
            <person name="Gibbs R."/>
        </authorList>
    </citation>
    <scope>NUCLEOTIDE SEQUENCE [LARGE SCALE GENOMIC DNA]</scope>
    <source>
        <strain evidence="13 14">DSM 10105</strain>
    </source>
</reference>
<dbReference type="Gene3D" id="3.20.20.80">
    <property type="entry name" value="Glycosidases"/>
    <property type="match status" value="1"/>
</dbReference>
<dbReference type="EC" id="2.4.1.25" evidence="3 10"/>
<dbReference type="GO" id="GO:0005975">
    <property type="term" value="P:carbohydrate metabolic process"/>
    <property type="evidence" value="ECO:0007669"/>
    <property type="project" value="InterPro"/>
</dbReference>
<dbReference type="PANTHER" id="PTHR32438:SF5">
    <property type="entry name" value="4-ALPHA-GLUCANOTRANSFERASE DPE1, CHLOROPLASTIC_AMYLOPLASTIC"/>
    <property type="match status" value="1"/>
</dbReference>
<keyword evidence="7 10" id="KW-0119">Carbohydrate metabolism</keyword>
<evidence type="ECO:0000256" key="2">
    <source>
        <dbReference type="ARBA" id="ARBA00005684"/>
    </source>
</evidence>
<dbReference type="InterPro" id="IPR048458">
    <property type="entry name" value="MalQ_N"/>
</dbReference>
<comment type="similarity">
    <text evidence="2 10">Belongs to the disproportionating enzyme family.</text>
</comment>
<comment type="caution">
    <text evidence="13">The sequence shown here is derived from an EMBL/GenBank/DDBJ whole genome shotgun (WGS) entry which is preliminary data.</text>
</comment>
<evidence type="ECO:0000256" key="8">
    <source>
        <dbReference type="ARBA" id="ARBA00031423"/>
    </source>
</evidence>
<dbReference type="InterPro" id="IPR017853">
    <property type="entry name" value="GH"/>
</dbReference>
<evidence type="ECO:0000256" key="6">
    <source>
        <dbReference type="ARBA" id="ARBA00022679"/>
    </source>
</evidence>
<organism evidence="13 14">
    <name type="scientific">Parascardovia denticolens DSM 10105 = JCM 12538</name>
    <dbReference type="NCBI Taxonomy" id="864564"/>
    <lineage>
        <taxon>Bacteria</taxon>
        <taxon>Bacillati</taxon>
        <taxon>Actinomycetota</taxon>
        <taxon>Actinomycetes</taxon>
        <taxon>Bifidobacteriales</taxon>
        <taxon>Bifidobacteriaceae</taxon>
        <taxon>Parascardovia</taxon>
    </lineage>
</organism>
<proteinExistence type="inferred from homology"/>
<dbReference type="NCBIfam" id="TIGR00217">
    <property type="entry name" value="malQ"/>
    <property type="match status" value="1"/>
</dbReference>
<keyword evidence="5 10" id="KW-0328">Glycosyltransferase</keyword>
<evidence type="ECO:0000256" key="7">
    <source>
        <dbReference type="ARBA" id="ARBA00023277"/>
    </source>
</evidence>
<comment type="catalytic activity">
    <reaction evidence="1 10">
        <text>Transfers a segment of a (1-&gt;4)-alpha-D-glucan to a new position in an acceptor, which may be glucose or a (1-&gt;4)-alpha-D-glucan.</text>
        <dbReference type="EC" id="2.4.1.25"/>
    </reaction>
</comment>
<gene>
    <name evidence="13" type="primary">malQ</name>
    <name evidence="13" type="ORF">HMPREF0620_0235</name>
</gene>
<dbReference type="SUPFAM" id="SSF51445">
    <property type="entry name" value="(Trans)glycosidases"/>
    <property type="match status" value="1"/>
</dbReference>
<evidence type="ECO:0000256" key="9">
    <source>
        <dbReference type="ARBA" id="ARBA00031501"/>
    </source>
</evidence>
<dbReference type="InterPro" id="IPR003385">
    <property type="entry name" value="Glyco_hydro_77"/>
</dbReference>
<evidence type="ECO:0000256" key="3">
    <source>
        <dbReference type="ARBA" id="ARBA00012560"/>
    </source>
</evidence>
<dbReference type="HOGENOM" id="CLU_022072_1_0_11"/>
<evidence type="ECO:0000259" key="12">
    <source>
        <dbReference type="Pfam" id="PF21226"/>
    </source>
</evidence>
<evidence type="ECO:0000256" key="5">
    <source>
        <dbReference type="ARBA" id="ARBA00022676"/>
    </source>
</evidence>
<dbReference type="PATRIC" id="fig|864564.6.peg.1478"/>
<dbReference type="Proteomes" id="UP000004946">
    <property type="component" value="Chromosome"/>
</dbReference>
<evidence type="ECO:0000313" key="14">
    <source>
        <dbReference type="Proteomes" id="UP000004946"/>
    </source>
</evidence>
<evidence type="ECO:0000313" key="13">
    <source>
        <dbReference type="EMBL" id="EFT83230.1"/>
    </source>
</evidence>
<keyword evidence="6 10" id="KW-0808">Transferase</keyword>
<dbReference type="Pfam" id="PF02446">
    <property type="entry name" value="Glyco_hydro_77"/>
    <property type="match status" value="1"/>
</dbReference>
<dbReference type="GO" id="GO:0004134">
    <property type="term" value="F:4-alpha-glucanotransferase activity"/>
    <property type="evidence" value="ECO:0007669"/>
    <property type="project" value="UniProtKB-EC"/>
</dbReference>